<dbReference type="Pfam" id="PF02653">
    <property type="entry name" value="BPD_transp_2"/>
    <property type="match status" value="1"/>
</dbReference>
<evidence type="ECO:0000313" key="7">
    <source>
        <dbReference type="EMBL" id="QNM09683.1"/>
    </source>
</evidence>
<comment type="subcellular location">
    <subcellularLocation>
        <location evidence="1">Cell membrane</location>
        <topology evidence="1">Multi-pass membrane protein</topology>
    </subcellularLocation>
</comment>
<evidence type="ECO:0000256" key="1">
    <source>
        <dbReference type="ARBA" id="ARBA00004651"/>
    </source>
</evidence>
<reference evidence="7 8" key="1">
    <citation type="submission" date="2020-08" db="EMBL/GenBank/DDBJ databases">
        <authorList>
            <person name="Liu C."/>
            <person name="Sun Q."/>
        </authorList>
    </citation>
    <scope>NUCLEOTIDE SEQUENCE [LARGE SCALE GENOMIC DNA]</scope>
    <source>
        <strain evidence="7 8">NSJ-29</strain>
    </source>
</reference>
<feature type="transmembrane region" description="Helical" evidence="6">
    <location>
        <begin position="103"/>
        <end position="129"/>
    </location>
</feature>
<protein>
    <submittedName>
        <fullName evidence="7">ABC transporter permease</fullName>
    </submittedName>
</protein>
<dbReference type="InterPro" id="IPR001851">
    <property type="entry name" value="ABC_transp_permease"/>
</dbReference>
<feature type="transmembrane region" description="Helical" evidence="6">
    <location>
        <begin position="136"/>
        <end position="154"/>
    </location>
</feature>
<evidence type="ECO:0000256" key="2">
    <source>
        <dbReference type="ARBA" id="ARBA00022475"/>
    </source>
</evidence>
<accession>A0A7G9GFV1</accession>
<feature type="transmembrane region" description="Helical" evidence="6">
    <location>
        <begin position="307"/>
        <end position="326"/>
    </location>
</feature>
<evidence type="ECO:0000313" key="8">
    <source>
        <dbReference type="Proteomes" id="UP000515860"/>
    </source>
</evidence>
<name>A0A7G9GFV1_9FIRM</name>
<keyword evidence="2" id="KW-1003">Cell membrane</keyword>
<proteinExistence type="predicted"/>
<keyword evidence="8" id="KW-1185">Reference proteome</keyword>
<keyword evidence="3 6" id="KW-0812">Transmembrane</keyword>
<gene>
    <name evidence="7" type="ORF">H9Q79_05175</name>
</gene>
<evidence type="ECO:0000256" key="6">
    <source>
        <dbReference type="SAM" id="Phobius"/>
    </source>
</evidence>
<feature type="transmembrane region" description="Helical" evidence="6">
    <location>
        <begin position="174"/>
        <end position="196"/>
    </location>
</feature>
<feature type="transmembrane region" description="Helical" evidence="6">
    <location>
        <begin position="66"/>
        <end position="83"/>
    </location>
</feature>
<dbReference type="AlphaFoldDB" id="A0A7G9GFV1"/>
<dbReference type="GO" id="GO:0005886">
    <property type="term" value="C:plasma membrane"/>
    <property type="evidence" value="ECO:0007669"/>
    <property type="project" value="UniProtKB-SubCell"/>
</dbReference>
<keyword evidence="4 6" id="KW-1133">Transmembrane helix</keyword>
<feature type="transmembrane region" description="Helical" evidence="6">
    <location>
        <begin position="38"/>
        <end position="59"/>
    </location>
</feature>
<sequence>MIKKKSIFSKDNILIFILIIALIAGAFASPTFLKLNNIKNILFSCCVYGILAVGQACVMITKEIDLSIGAMIAFLPTLSIQIIDRLTKLAQGKSIIVGGNYVMTNWMLIVLLTMAGGILMGMVTGLIVVKLKVPSLIVTLGTMTALSGLVYVLSGGYDLYLTNMEGVNWVGTKAAGNVIPVNFIIFLSIGIVMAVLMKYTKFGMRMYSTGGKEKAAAISGINTGRWKIIAFMISGLCAGIAAIIYCSRMETVGASQGSGYEMTAIAMAVVGGVTLEGGKGTIMGTVLSTVLLTVVLNIQQLLGLVSWYQNLTIGIIIVFAALLHNYKGKRFKTTLQTTT</sequence>
<dbReference type="Proteomes" id="UP000515860">
    <property type="component" value="Chromosome"/>
</dbReference>
<keyword evidence="5 6" id="KW-0472">Membrane</keyword>
<dbReference type="RefSeq" id="WP_249329332.1">
    <property type="nucleotide sequence ID" value="NZ_CP060635.1"/>
</dbReference>
<evidence type="ECO:0000256" key="4">
    <source>
        <dbReference type="ARBA" id="ARBA00022989"/>
    </source>
</evidence>
<dbReference type="EMBL" id="CP060635">
    <property type="protein sequence ID" value="QNM09683.1"/>
    <property type="molecule type" value="Genomic_DNA"/>
</dbReference>
<dbReference type="KEGG" id="whj:H9Q79_05175"/>
<evidence type="ECO:0000256" key="5">
    <source>
        <dbReference type="ARBA" id="ARBA00023136"/>
    </source>
</evidence>
<dbReference type="GO" id="GO:0022857">
    <property type="term" value="F:transmembrane transporter activity"/>
    <property type="evidence" value="ECO:0007669"/>
    <property type="project" value="InterPro"/>
</dbReference>
<organism evidence="7 8">
    <name type="scientific">Wansuia hejianensis</name>
    <dbReference type="NCBI Taxonomy" id="2763667"/>
    <lineage>
        <taxon>Bacteria</taxon>
        <taxon>Bacillati</taxon>
        <taxon>Bacillota</taxon>
        <taxon>Clostridia</taxon>
        <taxon>Lachnospirales</taxon>
        <taxon>Lachnospiraceae</taxon>
        <taxon>Wansuia</taxon>
    </lineage>
</organism>
<feature type="transmembrane region" description="Helical" evidence="6">
    <location>
        <begin position="228"/>
        <end position="245"/>
    </location>
</feature>
<dbReference type="CDD" id="cd06579">
    <property type="entry name" value="TM_PBP1_transp_AraH_like"/>
    <property type="match status" value="1"/>
</dbReference>
<dbReference type="PANTHER" id="PTHR32196">
    <property type="entry name" value="ABC TRANSPORTER PERMEASE PROTEIN YPHD-RELATED-RELATED"/>
    <property type="match status" value="1"/>
</dbReference>
<evidence type="ECO:0000256" key="3">
    <source>
        <dbReference type="ARBA" id="ARBA00022692"/>
    </source>
</evidence>